<evidence type="ECO:0000313" key="2">
    <source>
        <dbReference type="Proteomes" id="UP000675781"/>
    </source>
</evidence>
<evidence type="ECO:0000313" key="1">
    <source>
        <dbReference type="EMBL" id="MBR7838784.1"/>
    </source>
</evidence>
<gene>
    <name evidence="1" type="ORF">KDL01_36285</name>
</gene>
<dbReference type="AlphaFoldDB" id="A0A941ISQ3"/>
<dbReference type="Proteomes" id="UP000675781">
    <property type="component" value="Unassembled WGS sequence"/>
</dbReference>
<dbReference type="GO" id="GO:0003677">
    <property type="term" value="F:DNA binding"/>
    <property type="evidence" value="ECO:0007669"/>
    <property type="project" value="InterPro"/>
</dbReference>
<keyword evidence="2" id="KW-1185">Reference proteome</keyword>
<comment type="caution">
    <text evidence="1">The sequence shown here is derived from an EMBL/GenBank/DDBJ whole genome shotgun (WGS) entry which is preliminary data.</text>
</comment>
<dbReference type="SUPFAM" id="SSF56349">
    <property type="entry name" value="DNA breaking-rejoining enzymes"/>
    <property type="match status" value="1"/>
</dbReference>
<sequence length="114" mass="11870">MAVVLAAPVYRAFALRVSGSFAAGSGVWAAVERRRSVTFSGTAQGEQVAFASLAHPRLLHLALQIGLRVSEIIGLSCTDVSLGTGTHVRCLGKGRKHPVPLTNPPAPSKAWIAG</sequence>
<dbReference type="InterPro" id="IPR011010">
    <property type="entry name" value="DNA_brk_join_enz"/>
</dbReference>
<proteinExistence type="predicted"/>
<protein>
    <submittedName>
        <fullName evidence="1">Uncharacterized protein</fullName>
    </submittedName>
</protein>
<dbReference type="EMBL" id="JAGSOG010000329">
    <property type="protein sequence ID" value="MBR7838784.1"/>
    <property type="molecule type" value="Genomic_DNA"/>
</dbReference>
<accession>A0A941ISQ3</accession>
<organism evidence="1 2">
    <name type="scientific">Actinospica durhamensis</name>
    <dbReference type="NCBI Taxonomy" id="1508375"/>
    <lineage>
        <taxon>Bacteria</taxon>
        <taxon>Bacillati</taxon>
        <taxon>Actinomycetota</taxon>
        <taxon>Actinomycetes</taxon>
        <taxon>Catenulisporales</taxon>
        <taxon>Actinospicaceae</taxon>
        <taxon>Actinospica</taxon>
    </lineage>
</organism>
<name>A0A941ISQ3_9ACTN</name>
<dbReference type="RefSeq" id="WP_212533232.1">
    <property type="nucleotide sequence ID" value="NZ_JAGSOG010000329.1"/>
</dbReference>
<reference evidence="1" key="1">
    <citation type="submission" date="2021-04" db="EMBL/GenBank/DDBJ databases">
        <title>Genome based classification of Actinospica acidithermotolerans sp. nov., an actinobacterium isolated from an Indonesian hot spring.</title>
        <authorList>
            <person name="Kusuma A.B."/>
            <person name="Putra K.E."/>
            <person name="Nafisah S."/>
            <person name="Loh J."/>
            <person name="Nouioui I."/>
            <person name="Goodfellow M."/>
        </authorList>
    </citation>
    <scope>NUCLEOTIDE SEQUENCE</scope>
    <source>
        <strain evidence="1">CSCA 57</strain>
    </source>
</reference>